<feature type="non-terminal residue" evidence="1">
    <location>
        <position position="904"/>
    </location>
</feature>
<name>A0A023B4D1_GRENI</name>
<proteinExistence type="predicted"/>
<accession>A0A023B4D1</accession>
<dbReference type="AlphaFoldDB" id="A0A023B4D1"/>
<dbReference type="GeneID" id="22913622"/>
<evidence type="ECO:0000313" key="2">
    <source>
        <dbReference type="Proteomes" id="UP000019763"/>
    </source>
</evidence>
<gene>
    <name evidence="1" type="ORF">GNI_102130</name>
</gene>
<keyword evidence="2" id="KW-1185">Reference proteome</keyword>
<dbReference type="VEuPathDB" id="CryptoDB:GNI_102130"/>
<dbReference type="Proteomes" id="UP000019763">
    <property type="component" value="Unassembled WGS sequence"/>
</dbReference>
<sequence>MDVVALEDTLDLSDNIRDAVQYLTNSCSLNSLIVHTLFPSNRIMDSRPLGSGSSSSCSSSIENDWKSSLLVAAGSGVKDNGSPPSSSRGMLRAVVGDGDSRAKHCSNNVSNVTTVLQILRENVSGFMQKVIDRCKKANDPQANELLIAWIGRSTWRVNDDPILAGQTFPAICNTHKDAEMLSAKMLVAHCRKTGMSEVAGKILEWLRTTGSQDRSDEEPVITVLDPQRMAVCLVVELINALGWDPKYKKLIHLTDKELVKPILSILNENDAAAAHVCAQLNLLPRFTAKLILKQKSARKDDAPTVLIDEGIDTVLDLIIPASASLTTLCTSILNTCSSQWWESHDNLLTLADLVSTRRPTVPFVPLLKAVLLEDFDQLDIAIEEAFFLYALSEVMGVSFEPRRRAAMTPIEMASEMTGVTSAAWSRQLLNWVWSKGIQTLGICTPTTARLKCLVVQTATAMQEVSLLAAAVNSSSLPPRVLWKALLQAARNSFDSAPPSLGRYVSPELLTEGGARVAHAMTVFDFWWNGLFQEPGRWSLLARNRMLLAEYGVLHINSCTQSTVRPWDDSVIRLLDDALLPGTLFPAAAPETTEKTAVPGSDAFAPSCADFRFGVLFFCVTQRPALALQLVGAAPCPAPRLLYTLWNEHEGGALHWGDAWGGFLDVLLTTYCNTSEVSLHIISVCSLLSMLPSWHALLLLSSALVTQMVDVKQLPLSWDLPVVRPSPAYVCVAGTCGRDMPHVLAPLLREFLEPGKLLSVHAAKEIMKVMAGRPETVAPRLTLEASLKSVYESGKKLHLLGKALWESVRLLVLDQSQVSRELEEQCRQELSKCLEKTAGTTTHHVSLSSTICDICGDLLTHHEPVANLLPLETAALKGKVCALDCRHRYHALCLRSLAICLANQD</sequence>
<comment type="caution">
    <text evidence="1">The sequence shown here is derived from an EMBL/GenBank/DDBJ whole genome shotgun (WGS) entry which is preliminary data.</text>
</comment>
<reference evidence="1" key="1">
    <citation type="submission" date="2013-12" db="EMBL/GenBank/DDBJ databases">
        <authorList>
            <person name="Omoto C.K."/>
            <person name="Sibley D."/>
            <person name="Venepally P."/>
            <person name="Hadjithomas M."/>
            <person name="Karamycheva S."/>
            <person name="Brunk B."/>
            <person name="Roos D."/>
            <person name="Caler E."/>
            <person name="Lorenzi H."/>
        </authorList>
    </citation>
    <scope>NUCLEOTIDE SEQUENCE</scope>
</reference>
<dbReference type="EMBL" id="AFNH02000764">
    <property type="protein sequence ID" value="EZG56673.1"/>
    <property type="molecule type" value="Genomic_DNA"/>
</dbReference>
<organism evidence="1 2">
    <name type="scientific">Gregarina niphandrodes</name>
    <name type="common">Septate eugregarine</name>
    <dbReference type="NCBI Taxonomy" id="110365"/>
    <lineage>
        <taxon>Eukaryota</taxon>
        <taxon>Sar</taxon>
        <taxon>Alveolata</taxon>
        <taxon>Apicomplexa</taxon>
        <taxon>Conoidasida</taxon>
        <taxon>Gregarinasina</taxon>
        <taxon>Eugregarinorida</taxon>
        <taxon>Gregarinidae</taxon>
        <taxon>Gregarina</taxon>
    </lineage>
</organism>
<protein>
    <submittedName>
        <fullName evidence="1">Uncharacterized protein</fullName>
    </submittedName>
</protein>
<evidence type="ECO:0000313" key="1">
    <source>
        <dbReference type="EMBL" id="EZG56673.1"/>
    </source>
</evidence>
<dbReference type="RefSeq" id="XP_011131203.1">
    <property type="nucleotide sequence ID" value="XM_011132901.1"/>
</dbReference>